<name>A0A2G6KKW8_9BACT</name>
<dbReference type="AlphaFoldDB" id="A0A2G6KKW8"/>
<sequence>MVTAVIVAAGTGSRMGEYTVPKQFLPLDGVPILGHTLRKFDRSPDIDDIILVIREIDRPHCERIIHSNNISKVSAMAEGGKDRQESVYRGLQHAHPQTEIVLIHDAVRMFISTQVIADVIHDARQYGASIVAVPAKDTIKQVELKRVDELRRNVRYDLGDKDALFVVNTFERSVLWQVQTPQAFQFDLICSFHERSQKLGVKATDDAMLAEHFGQPVKIVEGSYQNIKITTSDDLIIAEAFLQHEEE</sequence>
<dbReference type="PANTHER" id="PTHR32125:SF4">
    <property type="entry name" value="2-C-METHYL-D-ERYTHRITOL 4-PHOSPHATE CYTIDYLYLTRANSFERASE, CHLOROPLASTIC"/>
    <property type="match status" value="1"/>
</dbReference>
<comment type="function">
    <text evidence="7">Catalyzes the formation of 4-diphosphocytidyl-2-C-methyl-D-erythritol from CTP and 2-C-methyl-D-erythritol 4-phosphate (MEP).</text>
</comment>
<feature type="site" description="Transition state stabilizer" evidence="7">
    <location>
        <position position="22"/>
    </location>
</feature>
<comment type="catalytic activity">
    <reaction evidence="1 7">
        <text>2-C-methyl-D-erythritol 4-phosphate + CTP + H(+) = 4-CDP-2-C-methyl-D-erythritol + diphosphate</text>
        <dbReference type="Rhea" id="RHEA:13429"/>
        <dbReference type="ChEBI" id="CHEBI:15378"/>
        <dbReference type="ChEBI" id="CHEBI:33019"/>
        <dbReference type="ChEBI" id="CHEBI:37563"/>
        <dbReference type="ChEBI" id="CHEBI:57823"/>
        <dbReference type="ChEBI" id="CHEBI:58262"/>
        <dbReference type="EC" id="2.7.7.60"/>
    </reaction>
</comment>
<dbReference type="InterPro" id="IPR034683">
    <property type="entry name" value="IspD/TarI"/>
</dbReference>
<proteinExistence type="inferred from homology"/>
<feature type="site" description="Transition state stabilizer" evidence="7">
    <location>
        <position position="14"/>
    </location>
</feature>
<evidence type="ECO:0000256" key="3">
    <source>
        <dbReference type="ARBA" id="ARBA00009789"/>
    </source>
</evidence>
<dbReference type="SUPFAM" id="SSF53448">
    <property type="entry name" value="Nucleotide-diphospho-sugar transferases"/>
    <property type="match status" value="1"/>
</dbReference>
<keyword evidence="5 7" id="KW-0548">Nucleotidyltransferase</keyword>
<feature type="site" description="Positions MEP for the nucleophilic attack" evidence="7">
    <location>
        <position position="228"/>
    </location>
</feature>
<dbReference type="InterPro" id="IPR001228">
    <property type="entry name" value="IspD"/>
</dbReference>
<comment type="pathway">
    <text evidence="2 7">Isoprenoid biosynthesis; isopentenyl diphosphate biosynthesis via DXP pathway; isopentenyl diphosphate from 1-deoxy-D-xylulose 5-phosphate: step 2/6.</text>
</comment>
<dbReference type="Gene3D" id="3.90.550.10">
    <property type="entry name" value="Spore Coat Polysaccharide Biosynthesis Protein SpsA, Chain A"/>
    <property type="match status" value="1"/>
</dbReference>
<dbReference type="InterPro" id="IPR018294">
    <property type="entry name" value="ISPD_synthase_CS"/>
</dbReference>
<dbReference type="EC" id="2.7.7.60" evidence="7"/>
<comment type="caution">
    <text evidence="8">The sequence shown here is derived from an EMBL/GenBank/DDBJ whole genome shotgun (WGS) entry which is preliminary data.</text>
</comment>
<dbReference type="CDD" id="cd02516">
    <property type="entry name" value="CDP-ME_synthetase"/>
    <property type="match status" value="1"/>
</dbReference>
<evidence type="ECO:0000256" key="6">
    <source>
        <dbReference type="ARBA" id="ARBA00023229"/>
    </source>
</evidence>
<reference evidence="8 9" key="1">
    <citation type="submission" date="2017-10" db="EMBL/GenBank/DDBJ databases">
        <title>Novel microbial diversity and functional potential in the marine mammal oral microbiome.</title>
        <authorList>
            <person name="Dudek N.K."/>
            <person name="Sun C.L."/>
            <person name="Burstein D."/>
            <person name="Kantor R.S."/>
            <person name="Aliaga Goltsman D.S."/>
            <person name="Bik E.M."/>
            <person name="Thomas B.C."/>
            <person name="Banfield J.F."/>
            <person name="Relman D.A."/>
        </authorList>
    </citation>
    <scope>NUCLEOTIDE SEQUENCE [LARGE SCALE GENOMIC DNA]</scope>
    <source>
        <strain evidence="8">DOLJORAL78_47_16</strain>
    </source>
</reference>
<evidence type="ECO:0000256" key="4">
    <source>
        <dbReference type="ARBA" id="ARBA00022679"/>
    </source>
</evidence>
<gene>
    <name evidence="7 8" type="primary">ispD</name>
    <name evidence="8" type="ORF">CSA56_01825</name>
</gene>
<evidence type="ECO:0000256" key="5">
    <source>
        <dbReference type="ARBA" id="ARBA00022695"/>
    </source>
</evidence>
<keyword evidence="4 7" id="KW-0808">Transferase</keyword>
<evidence type="ECO:0000313" key="9">
    <source>
        <dbReference type="Proteomes" id="UP000230821"/>
    </source>
</evidence>
<dbReference type="HAMAP" id="MF_00108">
    <property type="entry name" value="IspD"/>
    <property type="match status" value="1"/>
</dbReference>
<dbReference type="PANTHER" id="PTHR32125">
    <property type="entry name" value="2-C-METHYL-D-ERYTHRITOL 4-PHOSPHATE CYTIDYLYLTRANSFERASE, CHLOROPLASTIC"/>
    <property type="match status" value="1"/>
</dbReference>
<dbReference type="Proteomes" id="UP000230821">
    <property type="component" value="Unassembled WGS sequence"/>
</dbReference>
<evidence type="ECO:0000313" key="8">
    <source>
        <dbReference type="EMBL" id="PIE36030.1"/>
    </source>
</evidence>
<feature type="site" description="Positions MEP for the nucleophilic attack" evidence="7">
    <location>
        <position position="172"/>
    </location>
</feature>
<evidence type="ECO:0000256" key="2">
    <source>
        <dbReference type="ARBA" id="ARBA00004787"/>
    </source>
</evidence>
<evidence type="ECO:0000256" key="7">
    <source>
        <dbReference type="HAMAP-Rule" id="MF_00108"/>
    </source>
</evidence>
<dbReference type="UniPathway" id="UPA00056">
    <property type="reaction ID" value="UER00093"/>
</dbReference>
<dbReference type="NCBIfam" id="TIGR00453">
    <property type="entry name" value="ispD"/>
    <property type="match status" value="1"/>
</dbReference>
<dbReference type="Pfam" id="PF01128">
    <property type="entry name" value="IspD"/>
    <property type="match status" value="1"/>
</dbReference>
<dbReference type="EMBL" id="PDSK01000027">
    <property type="protein sequence ID" value="PIE36030.1"/>
    <property type="molecule type" value="Genomic_DNA"/>
</dbReference>
<dbReference type="PROSITE" id="PS01295">
    <property type="entry name" value="ISPD"/>
    <property type="match status" value="1"/>
</dbReference>
<dbReference type="FunFam" id="3.90.550.10:FF:000003">
    <property type="entry name" value="2-C-methyl-D-erythritol 4-phosphate cytidylyltransferase"/>
    <property type="match status" value="1"/>
</dbReference>
<keyword evidence="6 7" id="KW-0414">Isoprene biosynthesis</keyword>
<dbReference type="InterPro" id="IPR029044">
    <property type="entry name" value="Nucleotide-diphossugar_trans"/>
</dbReference>
<protein>
    <recommendedName>
        <fullName evidence="7">2-C-methyl-D-erythritol 4-phosphate cytidylyltransferase</fullName>
        <ecNumber evidence="7">2.7.7.60</ecNumber>
    </recommendedName>
    <alternativeName>
        <fullName evidence="7">4-diphosphocytidyl-2C-methyl-D-erythritol synthase</fullName>
    </alternativeName>
    <alternativeName>
        <fullName evidence="7">MEP cytidylyltransferase</fullName>
        <shortName evidence="7">MCT</shortName>
    </alternativeName>
</protein>
<dbReference type="InterPro" id="IPR050088">
    <property type="entry name" value="IspD/TarI_cytidylyltransf_bact"/>
</dbReference>
<dbReference type="GO" id="GO:0019288">
    <property type="term" value="P:isopentenyl diphosphate biosynthetic process, methylerythritol 4-phosphate pathway"/>
    <property type="evidence" value="ECO:0007669"/>
    <property type="project" value="UniProtKB-UniRule"/>
</dbReference>
<dbReference type="GO" id="GO:0050518">
    <property type="term" value="F:2-C-methyl-D-erythritol 4-phosphate cytidylyltransferase activity"/>
    <property type="evidence" value="ECO:0007669"/>
    <property type="project" value="UniProtKB-UniRule"/>
</dbReference>
<comment type="similarity">
    <text evidence="3 7">Belongs to the IspD/TarI cytidylyltransferase family. IspD subfamily.</text>
</comment>
<organism evidence="8 9">
    <name type="scientific">candidate division KSB3 bacterium</name>
    <dbReference type="NCBI Taxonomy" id="2044937"/>
    <lineage>
        <taxon>Bacteria</taxon>
        <taxon>candidate division KSB3</taxon>
    </lineage>
</organism>
<accession>A0A2G6KKW8</accession>
<evidence type="ECO:0000256" key="1">
    <source>
        <dbReference type="ARBA" id="ARBA00001282"/>
    </source>
</evidence>